<sequence length="469" mass="52226">MNRRDLLISSVAAATGVGLAGCDDHGASKLPQAPAPTTGPDGKRLIPWQNWSGYQFGVPVQRLVPKDEAELSDIMRHAPGPIRPVGAGHSFTALVPTDGTLLSLRNFSGLLSHDQDSMTARLGAGTRLGDVGPMLDEVGQALANMPDIDSQTLAGAIGTATHGTGAGLGALHSYVKALRLVTPRGEIIDCSAEQNPEVFSAAKVSLGSLGVITQMTLQNVPTHRLKRRSWLAPIDELIDNFDQLVSENHSFEMYYIPFCSQAMAVAINPTDEPMQPRGPEQDNDAVMQMKQLRDWLSWWPGMRQRLLDMATRDFEPEEAVDVWYRIFPSSREVRFNEMEYHLPSEALMPAFKQVRERIESQHHEEFFPVEIRVVRGDDAMLSPFQGHAVSSSIAVHRYHKEDPLPYFASLEPIYQPYEGRPHWGKMHTLSSAQLAARYPRWKDFLAVREALDPDGRMLNPYLRQLFGIS</sequence>
<dbReference type="OrthoDB" id="9800184at2"/>
<dbReference type="GO" id="GO:0016020">
    <property type="term" value="C:membrane"/>
    <property type="evidence" value="ECO:0007669"/>
    <property type="project" value="InterPro"/>
</dbReference>
<dbReference type="InterPro" id="IPR016167">
    <property type="entry name" value="FAD-bd_PCMH_sub1"/>
</dbReference>
<dbReference type="EMBL" id="AQQV01000002">
    <property type="protein sequence ID" value="ORE87461.1"/>
    <property type="molecule type" value="Genomic_DNA"/>
</dbReference>
<dbReference type="STRING" id="1317117.ATO7_10477"/>
<protein>
    <submittedName>
        <fullName evidence="4">FAD-linked oxidoreductase</fullName>
    </submittedName>
</protein>
<dbReference type="Gene3D" id="1.10.45.10">
    <property type="entry name" value="Vanillyl-alcohol Oxidase, Chain A, domain 4"/>
    <property type="match status" value="1"/>
</dbReference>
<keyword evidence="1" id="KW-0274">FAD</keyword>
<organism evidence="4 5">
    <name type="scientific">Oceanococcus atlanticus</name>
    <dbReference type="NCBI Taxonomy" id="1317117"/>
    <lineage>
        <taxon>Bacteria</taxon>
        <taxon>Pseudomonadati</taxon>
        <taxon>Pseudomonadota</taxon>
        <taxon>Gammaproteobacteria</taxon>
        <taxon>Chromatiales</taxon>
        <taxon>Oceanococcaceae</taxon>
        <taxon>Oceanococcus</taxon>
    </lineage>
</organism>
<dbReference type="Pfam" id="PF01565">
    <property type="entry name" value="FAD_binding_4"/>
    <property type="match status" value="1"/>
</dbReference>
<dbReference type="InterPro" id="IPR010031">
    <property type="entry name" value="FAD_lactone_oxidase-like"/>
</dbReference>
<evidence type="ECO:0000313" key="5">
    <source>
        <dbReference type="Proteomes" id="UP000192342"/>
    </source>
</evidence>
<dbReference type="Gene3D" id="3.30.70.2520">
    <property type="match status" value="1"/>
</dbReference>
<dbReference type="InterPro" id="IPR036318">
    <property type="entry name" value="FAD-bd_PCMH-like_sf"/>
</dbReference>
<reference evidence="4 5" key="1">
    <citation type="submission" date="2013-04" db="EMBL/GenBank/DDBJ databases">
        <title>Oceanococcus atlanticus 22II-S10r2 Genome Sequencing.</title>
        <authorList>
            <person name="Lai Q."/>
            <person name="Li G."/>
            <person name="Shao Z."/>
        </authorList>
    </citation>
    <scope>NUCLEOTIDE SEQUENCE [LARGE SCALE GENOMIC DNA]</scope>
    <source>
        <strain evidence="4 5">22II-S10r2</strain>
    </source>
</reference>
<evidence type="ECO:0000256" key="1">
    <source>
        <dbReference type="ARBA" id="ARBA00022827"/>
    </source>
</evidence>
<dbReference type="PIRSF" id="PIRSF000136">
    <property type="entry name" value="LGO_GLO"/>
    <property type="match status" value="1"/>
</dbReference>
<evidence type="ECO:0000259" key="3">
    <source>
        <dbReference type="PROSITE" id="PS51387"/>
    </source>
</evidence>
<dbReference type="Gene3D" id="3.30.43.10">
    <property type="entry name" value="Uridine Diphospho-n-acetylenolpyruvylglucosamine Reductase, domain 2"/>
    <property type="match status" value="1"/>
</dbReference>
<dbReference type="InterPro" id="IPR007173">
    <property type="entry name" value="ALO_C"/>
</dbReference>
<dbReference type="PANTHER" id="PTHR43762:SF1">
    <property type="entry name" value="D-ARABINONO-1,4-LACTONE OXIDASE"/>
    <property type="match status" value="1"/>
</dbReference>
<proteinExistence type="predicted"/>
<name>A0A1Y1SET6_9GAMM</name>
<dbReference type="RefSeq" id="WP_083561836.1">
    <property type="nucleotide sequence ID" value="NZ_AQQV01000002.1"/>
</dbReference>
<dbReference type="Gene3D" id="3.30.465.10">
    <property type="match status" value="1"/>
</dbReference>
<gene>
    <name evidence="4" type="ORF">ATO7_10477</name>
</gene>
<feature type="domain" description="FAD-binding PCMH-type" evidence="3">
    <location>
        <begin position="55"/>
        <end position="222"/>
    </location>
</feature>
<dbReference type="AlphaFoldDB" id="A0A1Y1SET6"/>
<keyword evidence="5" id="KW-1185">Reference proteome</keyword>
<accession>A0A1Y1SET6</accession>
<dbReference type="NCBIfam" id="TIGR01679">
    <property type="entry name" value="bact_FAD_ox"/>
    <property type="match status" value="1"/>
</dbReference>
<dbReference type="PROSITE" id="PS51387">
    <property type="entry name" value="FAD_PCMH"/>
    <property type="match status" value="1"/>
</dbReference>
<dbReference type="Pfam" id="PF04030">
    <property type="entry name" value="ALO"/>
    <property type="match status" value="1"/>
</dbReference>
<evidence type="ECO:0000256" key="2">
    <source>
        <dbReference type="ARBA" id="ARBA00023002"/>
    </source>
</evidence>
<keyword evidence="1" id="KW-0285">Flavoprotein</keyword>
<dbReference type="InterPro" id="IPR016169">
    <property type="entry name" value="FAD-bd_PCMH_sub2"/>
</dbReference>
<dbReference type="SUPFAM" id="SSF56176">
    <property type="entry name" value="FAD-binding/transporter-associated domain-like"/>
    <property type="match status" value="1"/>
</dbReference>
<evidence type="ECO:0000313" key="4">
    <source>
        <dbReference type="EMBL" id="ORE87461.1"/>
    </source>
</evidence>
<dbReference type="Proteomes" id="UP000192342">
    <property type="component" value="Unassembled WGS sequence"/>
</dbReference>
<dbReference type="GO" id="GO:0071949">
    <property type="term" value="F:FAD binding"/>
    <property type="evidence" value="ECO:0007669"/>
    <property type="project" value="InterPro"/>
</dbReference>
<dbReference type="InterPro" id="IPR016171">
    <property type="entry name" value="Vanillyl_alc_oxidase_C-sub2"/>
</dbReference>
<keyword evidence="2" id="KW-0560">Oxidoreductase</keyword>
<dbReference type="PANTHER" id="PTHR43762">
    <property type="entry name" value="L-GULONOLACTONE OXIDASE"/>
    <property type="match status" value="1"/>
</dbReference>
<dbReference type="InterPro" id="IPR016166">
    <property type="entry name" value="FAD-bd_PCMH"/>
</dbReference>
<dbReference type="InterPro" id="IPR006094">
    <property type="entry name" value="Oxid_FAD_bind_N"/>
</dbReference>
<comment type="caution">
    <text evidence="4">The sequence shown here is derived from an EMBL/GenBank/DDBJ whole genome shotgun (WGS) entry which is preliminary data.</text>
</comment>
<dbReference type="PROSITE" id="PS51257">
    <property type="entry name" value="PROKAR_LIPOPROTEIN"/>
    <property type="match status" value="1"/>
</dbReference>
<dbReference type="GO" id="GO:0003885">
    <property type="term" value="F:D-arabinono-1,4-lactone oxidase activity"/>
    <property type="evidence" value="ECO:0007669"/>
    <property type="project" value="InterPro"/>
</dbReference>